<feature type="compositionally biased region" description="Basic residues" evidence="1">
    <location>
        <begin position="148"/>
        <end position="159"/>
    </location>
</feature>
<dbReference type="AlphaFoldDB" id="F6FZ86"/>
<evidence type="ECO:0000313" key="3">
    <source>
        <dbReference type="Proteomes" id="UP000007953"/>
    </source>
</evidence>
<feature type="compositionally biased region" description="Basic residues" evidence="1">
    <location>
        <begin position="23"/>
        <end position="32"/>
    </location>
</feature>
<protein>
    <recommendedName>
        <fullName evidence="4">Lipoprotein</fullName>
    </recommendedName>
</protein>
<feature type="region of interest" description="Disordered" evidence="1">
    <location>
        <begin position="148"/>
        <end position="171"/>
    </location>
</feature>
<gene>
    <name evidence="2" type="ordered locus">RSPO_c01076</name>
</gene>
<feature type="region of interest" description="Disordered" evidence="1">
    <location>
        <begin position="1"/>
        <end position="35"/>
    </location>
</feature>
<accession>F6FZ86</accession>
<sequence>MQRLRHRLQERARGTVGREPAPRGHHQRRHGRRGEIHLGGVHALFGRAVHGGLPGRLLLPHRGRCGAARQGRLHRLRLLLVRVPVRRAAVPEPGHLRRARQDGQVHLLRGRPRAERQRGRVREVRPQPPGRGQAAAVRGDVLDQGAAGRRRGCHCRHPAQSRDEAGKRGGAVRLGDGLWRRRQERPGRTGCAGCSGRACHACRQARRTGLGSVLAMHTIRMAMVMAMAAVGLAAALAGCGERPQTAVASHRKDDTPAYKGAEGDPFMAKNWTPGDRTSWESQIRARGQYQNEYNKTP</sequence>
<dbReference type="EMBL" id="CP002819">
    <property type="protein sequence ID" value="AEG68377.1"/>
    <property type="molecule type" value="Genomic_DNA"/>
</dbReference>
<feature type="compositionally biased region" description="Polar residues" evidence="1">
    <location>
        <begin position="288"/>
        <end position="297"/>
    </location>
</feature>
<name>F6FZ86_RALS8</name>
<reference evidence="2 3" key="1">
    <citation type="journal article" date="2011" name="J. Bacteriol.">
        <title>Complete genome sequence of the plant pathogen Ralstonia solanacearum strain Po82.</title>
        <authorList>
            <person name="Xu J."/>
            <person name="Zheng H.J."/>
            <person name="Liu L."/>
            <person name="Pan Z.C."/>
            <person name="Prior P."/>
            <person name="Tang B."/>
            <person name="Xu J.S."/>
            <person name="Zhang H."/>
            <person name="Tian Q."/>
            <person name="Zhang L.Q."/>
            <person name="Feng J."/>
        </authorList>
    </citation>
    <scope>NUCLEOTIDE SEQUENCE [LARGE SCALE GENOMIC DNA]</scope>
    <source>
        <strain evidence="2 3">Po82</strain>
    </source>
</reference>
<feature type="compositionally biased region" description="Basic and acidic residues" evidence="1">
    <location>
        <begin position="112"/>
        <end position="125"/>
    </location>
</feature>
<dbReference type="eggNOG" id="ENOG5033C8N">
    <property type="taxonomic scope" value="Bacteria"/>
</dbReference>
<evidence type="ECO:0000256" key="1">
    <source>
        <dbReference type="SAM" id="MobiDB-lite"/>
    </source>
</evidence>
<evidence type="ECO:0000313" key="2">
    <source>
        <dbReference type="EMBL" id="AEG68377.1"/>
    </source>
</evidence>
<proteinExistence type="predicted"/>
<dbReference type="Proteomes" id="UP000007953">
    <property type="component" value="Chromosome"/>
</dbReference>
<evidence type="ECO:0008006" key="4">
    <source>
        <dbReference type="Google" id="ProtNLM"/>
    </source>
</evidence>
<feature type="region of interest" description="Disordered" evidence="1">
    <location>
        <begin position="246"/>
        <end position="297"/>
    </location>
</feature>
<dbReference type="HOGENOM" id="CLU_936481_0_0_4"/>
<dbReference type="KEGG" id="rsn:RSPO_c01076"/>
<feature type="region of interest" description="Disordered" evidence="1">
    <location>
        <begin position="110"/>
        <end position="136"/>
    </location>
</feature>
<organism evidence="2 3">
    <name type="scientific">Ralstonia solanacearum (strain Po82)</name>
    <dbReference type="NCBI Taxonomy" id="1031711"/>
    <lineage>
        <taxon>Bacteria</taxon>
        <taxon>Pseudomonadati</taxon>
        <taxon>Pseudomonadota</taxon>
        <taxon>Betaproteobacteria</taxon>
        <taxon>Burkholderiales</taxon>
        <taxon>Burkholderiaceae</taxon>
        <taxon>Ralstonia</taxon>
        <taxon>Ralstonia solanacearum species complex</taxon>
    </lineage>
</organism>
<dbReference type="PATRIC" id="fig|1031711.3.peg.1055"/>